<dbReference type="AlphaFoldDB" id="A0A318SFS3"/>
<dbReference type="RefSeq" id="WP_110887455.1">
    <property type="nucleotide sequence ID" value="NZ_QJSX01000011.1"/>
</dbReference>
<proteinExistence type="predicted"/>
<feature type="compositionally biased region" description="Basic and acidic residues" evidence="1">
    <location>
        <begin position="227"/>
        <end position="243"/>
    </location>
</feature>
<organism evidence="2 3">
    <name type="scientific">Deinococcus yavapaiensis KR-236</name>
    <dbReference type="NCBI Taxonomy" id="694435"/>
    <lineage>
        <taxon>Bacteria</taxon>
        <taxon>Thermotogati</taxon>
        <taxon>Deinococcota</taxon>
        <taxon>Deinococci</taxon>
        <taxon>Deinococcales</taxon>
        <taxon>Deinococcaceae</taxon>
        <taxon>Deinococcus</taxon>
    </lineage>
</organism>
<evidence type="ECO:0000256" key="1">
    <source>
        <dbReference type="SAM" id="MobiDB-lite"/>
    </source>
</evidence>
<dbReference type="Proteomes" id="UP000248326">
    <property type="component" value="Unassembled WGS sequence"/>
</dbReference>
<evidence type="ECO:0000313" key="2">
    <source>
        <dbReference type="EMBL" id="PYE52874.1"/>
    </source>
</evidence>
<dbReference type="OrthoDB" id="65964at2"/>
<feature type="compositionally biased region" description="Low complexity" evidence="1">
    <location>
        <begin position="86"/>
        <end position="112"/>
    </location>
</feature>
<dbReference type="EMBL" id="QJSX01000011">
    <property type="protein sequence ID" value="PYE52874.1"/>
    <property type="molecule type" value="Genomic_DNA"/>
</dbReference>
<protein>
    <submittedName>
        <fullName evidence="2">Uncharacterized protein</fullName>
    </submittedName>
</protein>
<feature type="compositionally biased region" description="Polar residues" evidence="1">
    <location>
        <begin position="127"/>
        <end position="137"/>
    </location>
</feature>
<gene>
    <name evidence="2" type="ORF">DES52_11146</name>
</gene>
<name>A0A318SFS3_9DEIO</name>
<feature type="compositionally biased region" description="Basic and acidic residues" evidence="1">
    <location>
        <begin position="116"/>
        <end position="126"/>
    </location>
</feature>
<accession>A0A318SFS3</accession>
<feature type="compositionally biased region" description="Polar residues" evidence="1">
    <location>
        <begin position="244"/>
        <end position="254"/>
    </location>
</feature>
<comment type="caution">
    <text evidence="2">The sequence shown here is derived from an EMBL/GenBank/DDBJ whole genome shotgun (WGS) entry which is preliminary data.</text>
</comment>
<feature type="region of interest" description="Disordered" evidence="1">
    <location>
        <begin position="222"/>
        <end position="254"/>
    </location>
</feature>
<keyword evidence="3" id="KW-1185">Reference proteome</keyword>
<evidence type="ECO:0000313" key="3">
    <source>
        <dbReference type="Proteomes" id="UP000248326"/>
    </source>
</evidence>
<reference evidence="2 3" key="1">
    <citation type="submission" date="2018-06" db="EMBL/GenBank/DDBJ databases">
        <title>Genomic Encyclopedia of Type Strains, Phase IV (KMG-IV): sequencing the most valuable type-strain genomes for metagenomic binning, comparative biology and taxonomic classification.</title>
        <authorList>
            <person name="Goeker M."/>
        </authorList>
    </citation>
    <scope>NUCLEOTIDE SEQUENCE [LARGE SCALE GENOMIC DNA]</scope>
    <source>
        <strain evidence="2 3">DSM 18048</strain>
    </source>
</reference>
<feature type="region of interest" description="Disordered" evidence="1">
    <location>
        <begin position="86"/>
        <end position="203"/>
    </location>
</feature>
<feature type="compositionally biased region" description="Basic and acidic residues" evidence="1">
    <location>
        <begin position="140"/>
        <end position="182"/>
    </location>
</feature>
<sequence length="254" mass="27875">MLDGIFDRVKRGMDRARSRGEEMTQTTRLRLEVFGLHRELDGLYGRLGRAYHGGSDESVLLALREEIDRVDEEIAARERLIAEINARSPQAPPDEVVSASAAPSSSTTVISAFPSKEIDMNSERDNPNMTTPNTPGSNEELLRRDAERSSNLAGEERAAPPSIERNRLKDQPNQDYQERLDEGQTVSRGTLTDADLHGSSAPIPKIGSLAANDLGIDRAAVQPDTSAEAHHERIIGKNEEKQTDLASNDPSPID</sequence>